<feature type="transmembrane region" description="Helical" evidence="1">
    <location>
        <begin position="6"/>
        <end position="27"/>
    </location>
</feature>
<name>A0A075P098_9ALTE</name>
<feature type="transmembrane region" description="Helical" evidence="1">
    <location>
        <begin position="48"/>
        <end position="71"/>
    </location>
</feature>
<protein>
    <recommendedName>
        <fullName evidence="4">DUF3784 domain-containing protein</fullName>
    </recommendedName>
</protein>
<dbReference type="KEGG" id="aal:EP13_05900"/>
<dbReference type="Proteomes" id="UP000056090">
    <property type="component" value="Chromosome"/>
</dbReference>
<dbReference type="GeneID" id="78254454"/>
<reference evidence="2 3" key="1">
    <citation type="submission" date="2014-06" db="EMBL/GenBank/DDBJ databases">
        <title>Genomes of Alteromonas australica, a world apart.</title>
        <authorList>
            <person name="Gonzaga A."/>
            <person name="Lopez-Perez M."/>
            <person name="Rodriguez-Valera F."/>
        </authorList>
    </citation>
    <scope>NUCLEOTIDE SEQUENCE [LARGE SCALE GENOMIC DNA]</scope>
    <source>
        <strain evidence="2 3">H 17</strain>
    </source>
</reference>
<evidence type="ECO:0000313" key="2">
    <source>
        <dbReference type="EMBL" id="AIF98270.1"/>
    </source>
</evidence>
<keyword evidence="1" id="KW-0812">Transmembrane</keyword>
<sequence length="107" mass="11834">MDTGFLILSISCLSGFIYLIIGYLLTFKQKADVLNGIDFSKIADLSAFCKYAGNSFLLSGVVQILVGLLAYLAYLNLLLFVAIYVFFSALPIVNVVRTMRKFQKSTS</sequence>
<dbReference type="RefSeq" id="WP_044056464.1">
    <property type="nucleotide sequence ID" value="NZ_CBCSKJ010000006.1"/>
</dbReference>
<organism evidence="2 3">
    <name type="scientific">Alteromonas australica</name>
    <dbReference type="NCBI Taxonomy" id="589873"/>
    <lineage>
        <taxon>Bacteria</taxon>
        <taxon>Pseudomonadati</taxon>
        <taxon>Pseudomonadota</taxon>
        <taxon>Gammaproteobacteria</taxon>
        <taxon>Alteromonadales</taxon>
        <taxon>Alteromonadaceae</taxon>
        <taxon>Alteromonas/Salinimonas group</taxon>
        <taxon>Alteromonas</taxon>
    </lineage>
</organism>
<keyword evidence="1" id="KW-1133">Transmembrane helix</keyword>
<evidence type="ECO:0008006" key="4">
    <source>
        <dbReference type="Google" id="ProtNLM"/>
    </source>
</evidence>
<proteinExistence type="predicted"/>
<keyword evidence="3" id="KW-1185">Reference proteome</keyword>
<keyword evidence="1" id="KW-0472">Membrane</keyword>
<dbReference type="EMBL" id="CP008849">
    <property type="protein sequence ID" value="AIF98270.1"/>
    <property type="molecule type" value="Genomic_DNA"/>
</dbReference>
<feature type="transmembrane region" description="Helical" evidence="1">
    <location>
        <begin position="77"/>
        <end position="96"/>
    </location>
</feature>
<evidence type="ECO:0000256" key="1">
    <source>
        <dbReference type="SAM" id="Phobius"/>
    </source>
</evidence>
<accession>A0A075P098</accession>
<gene>
    <name evidence="2" type="ORF">EP13_05900</name>
</gene>
<dbReference type="AlphaFoldDB" id="A0A075P098"/>
<evidence type="ECO:0000313" key="3">
    <source>
        <dbReference type="Proteomes" id="UP000056090"/>
    </source>
</evidence>